<gene>
    <name evidence="2" type="ORF">AZ78_0313</name>
</gene>
<dbReference type="OrthoDB" id="6057407at2"/>
<organism evidence="2 3">
    <name type="scientific">Lysobacter capsici AZ78</name>
    <dbReference type="NCBI Taxonomy" id="1444315"/>
    <lineage>
        <taxon>Bacteria</taxon>
        <taxon>Pseudomonadati</taxon>
        <taxon>Pseudomonadota</taxon>
        <taxon>Gammaproteobacteria</taxon>
        <taxon>Lysobacterales</taxon>
        <taxon>Lysobacteraceae</taxon>
        <taxon>Lysobacter</taxon>
    </lineage>
</organism>
<keyword evidence="1" id="KW-0732">Signal</keyword>
<dbReference type="RefSeq" id="WP_051547027.1">
    <property type="nucleotide sequence ID" value="NZ_JAJA02000001.1"/>
</dbReference>
<evidence type="ECO:0008006" key="4">
    <source>
        <dbReference type="Google" id="ProtNLM"/>
    </source>
</evidence>
<protein>
    <recommendedName>
        <fullName evidence="4">DUF2884 family protein</fullName>
    </recommendedName>
</protein>
<proteinExistence type="predicted"/>
<sequence>MKAMNASLSLLLPGLLAMALAAGCSPAPTAPADVQGSPLGFLKIDDQHVQLRNGNAAARIAADGALSIDGLAVALTAPQQALSKSYYTHATAIGLEGAAMGKAGAQLAGKAVSGAIEAAFKGGDPDQVGKDVDAQTAELEKKAQAMCMHVAELHTAQQALAASLPAFKPFARLDATTSLDCQK</sequence>
<feature type="signal peptide" evidence="1">
    <location>
        <begin position="1"/>
        <end position="21"/>
    </location>
</feature>
<dbReference type="Proteomes" id="UP000023435">
    <property type="component" value="Unassembled WGS sequence"/>
</dbReference>
<evidence type="ECO:0000313" key="3">
    <source>
        <dbReference type="Proteomes" id="UP000023435"/>
    </source>
</evidence>
<dbReference type="AlphaFoldDB" id="A0A125U0I2"/>
<evidence type="ECO:0000313" key="2">
    <source>
        <dbReference type="EMBL" id="KWS02767.1"/>
    </source>
</evidence>
<accession>A0A125U0I2</accession>
<name>A0A125U0I2_9GAMM</name>
<dbReference type="PROSITE" id="PS51257">
    <property type="entry name" value="PROKAR_LIPOPROTEIN"/>
    <property type="match status" value="1"/>
</dbReference>
<keyword evidence="3" id="KW-1185">Reference proteome</keyword>
<feature type="chain" id="PRO_5007180327" description="DUF2884 family protein" evidence="1">
    <location>
        <begin position="22"/>
        <end position="183"/>
    </location>
</feature>
<comment type="caution">
    <text evidence="2">The sequence shown here is derived from an EMBL/GenBank/DDBJ whole genome shotgun (WGS) entry which is preliminary data.</text>
</comment>
<dbReference type="EMBL" id="JAJA02000001">
    <property type="protein sequence ID" value="KWS02767.1"/>
    <property type="molecule type" value="Genomic_DNA"/>
</dbReference>
<evidence type="ECO:0000256" key="1">
    <source>
        <dbReference type="SAM" id="SignalP"/>
    </source>
</evidence>
<reference evidence="2 3" key="1">
    <citation type="journal article" date="2014" name="Genome Announc.">
        <title>Draft Genome Sequence of Lysobacter capsici AZ78, a Bacterium Antagonistic to Plant-Pathogenic Oomycetes.</title>
        <authorList>
            <person name="Puopolo G."/>
            <person name="Sonego P."/>
            <person name="Engelen K."/>
            <person name="Pertot I."/>
        </authorList>
    </citation>
    <scope>NUCLEOTIDE SEQUENCE [LARGE SCALE GENOMIC DNA]</scope>
    <source>
        <strain evidence="2 3">AZ78</strain>
    </source>
</reference>